<dbReference type="Pfam" id="PF20470">
    <property type="entry name" value="HTH_61"/>
    <property type="match status" value="1"/>
</dbReference>
<dbReference type="Gene3D" id="1.10.3380.30">
    <property type="match status" value="1"/>
</dbReference>
<dbReference type="GO" id="GO:0016887">
    <property type="term" value="F:ATP hydrolysis activity"/>
    <property type="evidence" value="ECO:0007669"/>
    <property type="project" value="RHEA"/>
</dbReference>
<evidence type="ECO:0000256" key="1">
    <source>
        <dbReference type="ARBA" id="ARBA00022741"/>
    </source>
</evidence>
<comment type="subunit">
    <text evidence="11">Monomer.</text>
</comment>
<dbReference type="SUPFAM" id="SSF46785">
    <property type="entry name" value="Winged helix' DNA-binding domain"/>
    <property type="match status" value="1"/>
</dbReference>
<dbReference type="EC" id="5.6.2.4" evidence="11"/>
<evidence type="ECO:0000256" key="3">
    <source>
        <dbReference type="ARBA" id="ARBA00022801"/>
    </source>
</evidence>
<name>A0A284VQP6_9EURY</name>
<keyword evidence="3 11" id="KW-0378">Hydrolase</keyword>
<comment type="catalytic activity">
    <reaction evidence="9 11">
        <text>Couples ATP hydrolysis with the unwinding of duplex DNA by translocating in the 3'-5' direction.</text>
        <dbReference type="EC" id="5.6.2.4"/>
    </reaction>
</comment>
<dbReference type="GO" id="GO:0003677">
    <property type="term" value="F:DNA binding"/>
    <property type="evidence" value="ECO:0007669"/>
    <property type="project" value="UniProtKB-UniRule"/>
</dbReference>
<dbReference type="InterPro" id="IPR046931">
    <property type="entry name" value="HTH_61"/>
</dbReference>
<dbReference type="InterPro" id="IPR001650">
    <property type="entry name" value="Helicase_C-like"/>
</dbReference>
<dbReference type="SUPFAM" id="SSF158702">
    <property type="entry name" value="Sec63 N-terminal domain-like"/>
    <property type="match status" value="1"/>
</dbReference>
<dbReference type="InterPro" id="IPR014001">
    <property type="entry name" value="Helicase_ATP-bd"/>
</dbReference>
<dbReference type="Pfam" id="PF14520">
    <property type="entry name" value="HHH_5"/>
    <property type="match status" value="1"/>
</dbReference>
<reference evidence="15" key="1">
    <citation type="submission" date="2017-06" db="EMBL/GenBank/DDBJ databases">
        <authorList>
            <person name="Cremers G."/>
        </authorList>
    </citation>
    <scope>NUCLEOTIDE SEQUENCE [LARGE SCALE GENOMIC DNA]</scope>
</reference>
<dbReference type="SMART" id="SM00487">
    <property type="entry name" value="DEXDc"/>
    <property type="match status" value="1"/>
</dbReference>
<dbReference type="Gene3D" id="1.10.150.20">
    <property type="entry name" value="5' to 3' exonuclease, C-terminal subdomain"/>
    <property type="match status" value="1"/>
</dbReference>
<keyword evidence="2 11" id="KW-0227">DNA damage</keyword>
<keyword evidence="4 11" id="KW-0347">Helicase</keyword>
<dbReference type="Pfam" id="PF00270">
    <property type="entry name" value="DEAD"/>
    <property type="match status" value="1"/>
</dbReference>
<organism evidence="14 15">
    <name type="scientific">Candidatus Methanoperedens nitratireducens</name>
    <dbReference type="NCBI Taxonomy" id="1392998"/>
    <lineage>
        <taxon>Archaea</taxon>
        <taxon>Methanobacteriati</taxon>
        <taxon>Methanobacteriota</taxon>
        <taxon>Stenosarchaea group</taxon>
        <taxon>Methanomicrobia</taxon>
        <taxon>Methanosarcinales</taxon>
        <taxon>ANME-2 cluster</taxon>
        <taxon>Candidatus Methanoperedentaceae</taxon>
        <taxon>Candidatus Methanoperedens</taxon>
    </lineage>
</organism>
<feature type="binding site" evidence="11">
    <location>
        <position position="28"/>
    </location>
    <ligand>
        <name>ATP</name>
        <dbReference type="ChEBI" id="CHEBI:30616"/>
    </ligand>
</feature>
<dbReference type="OrthoDB" id="371946at2157"/>
<gene>
    <name evidence="11" type="primary">hel308</name>
    <name evidence="14" type="ORF">MNV_390005</name>
</gene>
<evidence type="ECO:0000256" key="5">
    <source>
        <dbReference type="ARBA" id="ARBA00022840"/>
    </source>
</evidence>
<proteinExistence type="inferred from homology"/>
<dbReference type="CDD" id="cd18028">
    <property type="entry name" value="DEXHc_archSki2"/>
    <property type="match status" value="1"/>
</dbReference>
<dbReference type="STRING" id="1392998.ANME2D_00283"/>
<evidence type="ECO:0000313" key="15">
    <source>
        <dbReference type="Proteomes" id="UP000218615"/>
    </source>
</evidence>
<keyword evidence="8 11" id="KW-0413">Isomerase</keyword>
<dbReference type="CDD" id="cd18795">
    <property type="entry name" value="SF2_C_Ski2"/>
    <property type="match status" value="1"/>
</dbReference>
<dbReference type="InterPro" id="IPR022965">
    <property type="entry name" value="Helicase_Hel308"/>
</dbReference>
<dbReference type="PROSITE" id="PS51194">
    <property type="entry name" value="HELICASE_CTER"/>
    <property type="match status" value="1"/>
</dbReference>
<evidence type="ECO:0000259" key="12">
    <source>
        <dbReference type="PROSITE" id="PS51192"/>
    </source>
</evidence>
<sequence>MKIQELDLPEGVIQYYHDTGVTDLYPPQSAAIEAGLLEGKNIVAAIPTASGKTLLAEFAMLKSILNGGGKALYIVPLRALASEKYDRFKSFEAIKKSSGGGVLTGIATGDFDSQDAWLRNLDIIVATSEKVDSLLRNKAYWMEEITVVIADEIHLIDSPDRGPTLEIVLAKMMRMNPKLQMVALSATIGNANEIAKWLNAELVVSDWRPIELKEGVFFGNAINFAGSQREVKEKFRDSAISLVCDTLIEGGQCLVFESSRKNSEGMASRIGTAISELLSQETKEKLKTIAAEVRETSEVDTTRKLALCIENGSAFHHAGLISEQRKLIEDGFRTGIIKVIAATPTLAAGLNLPARRVVIKGYRRYDANFGMTPIPVLEYKQMAGRAGRPRLDPYGESVLIAKTYDELEALMKQYILADVERIWSKLSSENALRTHILSTIATGFARSMEELLEFMGATFYSCQQTPWSLKAVIEKVIGFLVDKEMIKEKAGLLGATKLGELVSHLYIDPLSASTIIEGMEKMEKEHIQYTELTLLHLVSMTPDMRKLYLRSNDYERLSDLVMEHHMEFVHIPEQFKVDYEWFLSEVKTACVMLDWINEIKEEDIVKKYGIGEGDVRALSETTLWLVHSMAELGTYLGRGCAHRARELEKRVEYGASPELLDLIQIRGIGRVRARKLYNAGFRDMEALRAADQKEIAKIIGTKVATKVLKQIGTNIIVEKPEEQRMLGDFR</sequence>
<comment type="catalytic activity">
    <reaction evidence="10 11">
        <text>ATP + H2O = ADP + phosphate + H(+)</text>
        <dbReference type="Rhea" id="RHEA:13065"/>
        <dbReference type="ChEBI" id="CHEBI:15377"/>
        <dbReference type="ChEBI" id="CHEBI:15378"/>
        <dbReference type="ChEBI" id="CHEBI:30616"/>
        <dbReference type="ChEBI" id="CHEBI:43474"/>
        <dbReference type="ChEBI" id="CHEBI:456216"/>
        <dbReference type="EC" id="5.6.2.4"/>
    </reaction>
</comment>
<dbReference type="InterPro" id="IPR027417">
    <property type="entry name" value="P-loop_NTPase"/>
</dbReference>
<dbReference type="SUPFAM" id="SSF52540">
    <property type="entry name" value="P-loop containing nucleoside triphosphate hydrolases"/>
    <property type="match status" value="1"/>
</dbReference>
<dbReference type="GO" id="GO:0043138">
    <property type="term" value="F:3'-5' DNA helicase activity"/>
    <property type="evidence" value="ECO:0007669"/>
    <property type="project" value="UniProtKB-UniRule"/>
</dbReference>
<keyword evidence="1 11" id="KW-0547">Nucleotide-binding</keyword>
<dbReference type="SMART" id="SM00490">
    <property type="entry name" value="HELICc"/>
    <property type="match status" value="1"/>
</dbReference>
<accession>A0A284VQP6</accession>
<dbReference type="InterPro" id="IPR048772">
    <property type="entry name" value="Hel308-like_dom4"/>
</dbReference>
<dbReference type="PROSITE" id="PS51192">
    <property type="entry name" value="HELICASE_ATP_BIND_1"/>
    <property type="match status" value="1"/>
</dbReference>
<dbReference type="Pfam" id="PF21280">
    <property type="entry name" value="Helicase_dom4_arc"/>
    <property type="match status" value="1"/>
</dbReference>
<keyword evidence="6 11" id="KW-0238">DNA-binding</keyword>
<dbReference type="NCBIfam" id="NF002654">
    <property type="entry name" value="PRK02362.1"/>
    <property type="match status" value="1"/>
</dbReference>
<evidence type="ECO:0000256" key="8">
    <source>
        <dbReference type="ARBA" id="ARBA00023235"/>
    </source>
</evidence>
<dbReference type="PANTHER" id="PTHR47961:SF10">
    <property type="entry name" value="ATP-DEPENDENT DNA HELICASE HEL308"/>
    <property type="match status" value="1"/>
</dbReference>
<dbReference type="InterPro" id="IPR050474">
    <property type="entry name" value="Hel308_SKI2-like"/>
</dbReference>
<dbReference type="HAMAP" id="MF_00442">
    <property type="entry name" value="Helicase_Hel308"/>
    <property type="match status" value="1"/>
</dbReference>
<feature type="domain" description="Helicase C-terminal" evidence="13">
    <location>
        <begin position="239"/>
        <end position="438"/>
    </location>
</feature>
<dbReference type="Pfam" id="PF00271">
    <property type="entry name" value="Helicase_C"/>
    <property type="match status" value="1"/>
</dbReference>
<comment type="similarity">
    <text evidence="11">Belongs to the helicase family. Hel308 subfamily.</text>
</comment>
<evidence type="ECO:0000256" key="7">
    <source>
        <dbReference type="ARBA" id="ARBA00023204"/>
    </source>
</evidence>
<dbReference type="PANTHER" id="PTHR47961">
    <property type="entry name" value="DNA POLYMERASE THETA, PUTATIVE (AFU_ORTHOLOGUE AFUA_1G05260)-RELATED"/>
    <property type="match status" value="1"/>
</dbReference>
<keyword evidence="7 11" id="KW-0234">DNA repair</keyword>
<dbReference type="RefSeq" id="WP_096206202.1">
    <property type="nucleotide sequence ID" value="NZ_FZMP01000184.1"/>
</dbReference>
<dbReference type="EMBL" id="FZMP01000184">
    <property type="protein sequence ID" value="SNQ61528.1"/>
    <property type="molecule type" value="Genomic_DNA"/>
</dbReference>
<dbReference type="GO" id="GO:0005524">
    <property type="term" value="F:ATP binding"/>
    <property type="evidence" value="ECO:0007669"/>
    <property type="project" value="UniProtKB-UniRule"/>
</dbReference>
<keyword evidence="15" id="KW-1185">Reference proteome</keyword>
<dbReference type="Proteomes" id="UP000218615">
    <property type="component" value="Unassembled WGS sequence"/>
</dbReference>
<keyword evidence="5 11" id="KW-0067">ATP-binding</keyword>
<evidence type="ECO:0000256" key="9">
    <source>
        <dbReference type="ARBA" id="ARBA00034617"/>
    </source>
</evidence>
<dbReference type="InterPro" id="IPR011545">
    <property type="entry name" value="DEAD/DEAH_box_helicase_dom"/>
</dbReference>
<evidence type="ECO:0000256" key="2">
    <source>
        <dbReference type="ARBA" id="ARBA00022763"/>
    </source>
</evidence>
<feature type="domain" description="Helicase ATP-binding" evidence="12">
    <location>
        <begin position="33"/>
        <end position="206"/>
    </location>
</feature>
<evidence type="ECO:0000313" key="14">
    <source>
        <dbReference type="EMBL" id="SNQ61528.1"/>
    </source>
</evidence>
<protein>
    <recommendedName>
        <fullName evidence="11">ATP-dependent DNA helicase Hel308</fullName>
        <ecNumber evidence="11">5.6.2.4</ecNumber>
    </recommendedName>
    <alternativeName>
        <fullName evidence="11">DNA 3'-5' helicase Hel308</fullName>
    </alternativeName>
</protein>
<dbReference type="GO" id="GO:0006281">
    <property type="term" value="P:DNA repair"/>
    <property type="evidence" value="ECO:0007669"/>
    <property type="project" value="UniProtKB-UniRule"/>
</dbReference>
<evidence type="ECO:0000259" key="13">
    <source>
        <dbReference type="PROSITE" id="PS51194"/>
    </source>
</evidence>
<dbReference type="AlphaFoldDB" id="A0A284VQP6"/>
<evidence type="ECO:0000256" key="6">
    <source>
        <dbReference type="ARBA" id="ARBA00023125"/>
    </source>
</evidence>
<comment type="function">
    <text evidence="11">DNA-dependent ATPase and 3'-5' DNA helicase that may be involved in repair of stalled replication forks.</text>
</comment>
<dbReference type="InterPro" id="IPR036390">
    <property type="entry name" value="WH_DNA-bd_sf"/>
</dbReference>
<evidence type="ECO:0000256" key="11">
    <source>
        <dbReference type="HAMAP-Rule" id="MF_00442"/>
    </source>
</evidence>
<evidence type="ECO:0000256" key="10">
    <source>
        <dbReference type="ARBA" id="ARBA00048988"/>
    </source>
</evidence>
<dbReference type="Gene3D" id="3.40.50.300">
    <property type="entry name" value="P-loop containing nucleotide triphosphate hydrolases"/>
    <property type="match status" value="2"/>
</dbReference>
<evidence type="ECO:0000256" key="4">
    <source>
        <dbReference type="ARBA" id="ARBA00022806"/>
    </source>
</evidence>